<dbReference type="PANTHER" id="PTHR36512">
    <property type="entry name" value="D-AMINOPEPTIDASE"/>
    <property type="match status" value="1"/>
</dbReference>
<proteinExistence type="inferred from homology"/>
<dbReference type="EMBL" id="BAABNP010000001">
    <property type="protein sequence ID" value="GAA5339345.1"/>
    <property type="molecule type" value="Genomic_DNA"/>
</dbReference>
<dbReference type="Proteomes" id="UP001498935">
    <property type="component" value="Unassembled WGS sequence"/>
</dbReference>
<dbReference type="InterPro" id="IPR005321">
    <property type="entry name" value="Peptidase_S58_DmpA"/>
</dbReference>
<dbReference type="PANTHER" id="PTHR36512:SF3">
    <property type="entry name" value="BLR5678 PROTEIN"/>
    <property type="match status" value="1"/>
</dbReference>
<reference evidence="2 3" key="1">
    <citation type="submission" date="2024-02" db="EMBL/GenBank/DDBJ databases">
        <title>Characterization of antibiotic resistant novel bacterial strains and their environmental applications.</title>
        <authorList>
            <person name="Manzoor S."/>
            <person name="Abbas S."/>
            <person name="Arshad M."/>
            <person name="Li W.J."/>
            <person name="Ahmed I."/>
        </authorList>
    </citation>
    <scope>NUCLEOTIDE SEQUENCE [LARGE SCALE GENOMIC DNA]</scope>
    <source>
        <strain evidence="2 3">KACC 15558</strain>
    </source>
</reference>
<organism evidence="2 3">
    <name type="scientific">Brevibacterium ammoniilyticum</name>
    <dbReference type="NCBI Taxonomy" id="1046555"/>
    <lineage>
        <taxon>Bacteria</taxon>
        <taxon>Bacillati</taxon>
        <taxon>Actinomycetota</taxon>
        <taxon>Actinomycetes</taxon>
        <taxon>Micrococcales</taxon>
        <taxon>Brevibacteriaceae</taxon>
        <taxon>Brevibacterium</taxon>
    </lineage>
</organism>
<sequence length="372" mass="35891">MTATRGRGILEVPGISLGHAGQLTPERLTGVTVLLPPAGSSVSVDVRGGGPATHETDVLSPLAHAYGADALVLTGGSAIGLRSIAGVSQVLAEAGRGFPAPGLTDAVVPIVPGAAIYDLGRGGQPAPPTITDGADAARAALAEVGPAEVGLGGVGTPDRDAGAAGPAAPVDVRGSLGVGCGARAGRQTLRSSLGSVSVSVPGGYTVAALVVANPFGTIGTESGALWAGPLLDEFGLDLPPLPGLPVPDPAPTASATNTTLAIVATDACLDTAQTACLAAGGHPGIARAVRPSHTLADGDTAFALATGDLPLPDDPAEAGAALIALTAAAADAITLAIVDAVVSASPLDESWGQPPTLADIAPDFAAAFSAIP</sequence>
<keyword evidence="3" id="KW-1185">Reference proteome</keyword>
<evidence type="ECO:0000256" key="1">
    <source>
        <dbReference type="ARBA" id="ARBA00007068"/>
    </source>
</evidence>
<evidence type="ECO:0000313" key="2">
    <source>
        <dbReference type="EMBL" id="GAA5339345.1"/>
    </source>
</evidence>
<dbReference type="SUPFAM" id="SSF56266">
    <property type="entry name" value="DmpA/ArgJ-like"/>
    <property type="match status" value="1"/>
</dbReference>
<dbReference type="RefSeq" id="WP_342037010.1">
    <property type="nucleotide sequence ID" value="NZ_BAABBK010000001.1"/>
</dbReference>
<comment type="similarity">
    <text evidence="1">Belongs to the peptidase S58 family.</text>
</comment>
<dbReference type="InterPro" id="IPR016117">
    <property type="entry name" value="ArgJ-like_dom_sf"/>
</dbReference>
<dbReference type="Gene3D" id="3.60.70.12">
    <property type="entry name" value="L-amino peptidase D-ALA esterase/amidase"/>
    <property type="match status" value="1"/>
</dbReference>
<accession>A0ABP9TW09</accession>
<name>A0ABP9TW09_9MICO</name>
<dbReference type="Pfam" id="PF03576">
    <property type="entry name" value="Peptidase_S58"/>
    <property type="match status" value="1"/>
</dbReference>
<gene>
    <name evidence="2" type="ORF">KACC15558_03850</name>
</gene>
<evidence type="ECO:0000313" key="3">
    <source>
        <dbReference type="Proteomes" id="UP001498935"/>
    </source>
</evidence>
<protein>
    <submittedName>
        <fullName evidence="2">P1 family peptidase</fullName>
    </submittedName>
</protein>
<comment type="caution">
    <text evidence="2">The sequence shown here is derived from an EMBL/GenBank/DDBJ whole genome shotgun (WGS) entry which is preliminary data.</text>
</comment>